<dbReference type="EMBL" id="FUZU01000002">
    <property type="protein sequence ID" value="SKC71837.1"/>
    <property type="molecule type" value="Genomic_DNA"/>
</dbReference>
<dbReference type="Proteomes" id="UP000190961">
    <property type="component" value="Unassembled WGS sequence"/>
</dbReference>
<organism evidence="10 11">
    <name type="scientific">Ohtaekwangia koreensis</name>
    <dbReference type="NCBI Taxonomy" id="688867"/>
    <lineage>
        <taxon>Bacteria</taxon>
        <taxon>Pseudomonadati</taxon>
        <taxon>Bacteroidota</taxon>
        <taxon>Cytophagia</taxon>
        <taxon>Cytophagales</taxon>
        <taxon>Fulvivirgaceae</taxon>
        <taxon>Ohtaekwangia</taxon>
    </lineage>
</organism>
<dbReference type="RefSeq" id="WP_079687264.1">
    <property type="nucleotide sequence ID" value="NZ_FUZU01000002.1"/>
</dbReference>
<dbReference type="GO" id="GO:0005886">
    <property type="term" value="C:plasma membrane"/>
    <property type="evidence" value="ECO:0007669"/>
    <property type="project" value="UniProtKB-SubCell"/>
</dbReference>
<feature type="transmembrane region" description="Helical" evidence="7">
    <location>
        <begin position="678"/>
        <end position="703"/>
    </location>
</feature>
<keyword evidence="2" id="KW-1003">Cell membrane</keyword>
<feature type="domain" description="MacB-like periplasmic core" evidence="9">
    <location>
        <begin position="20"/>
        <end position="243"/>
    </location>
</feature>
<feature type="domain" description="ABC3 transporter permease C-terminal" evidence="8">
    <location>
        <begin position="292"/>
        <end position="405"/>
    </location>
</feature>
<accession>A0A1T5L736</accession>
<keyword evidence="5 7" id="KW-0472">Membrane</keyword>
<dbReference type="OrthoDB" id="5933722at2"/>
<keyword evidence="11" id="KW-1185">Reference proteome</keyword>
<feature type="domain" description="ABC3 transporter permease C-terminal" evidence="8">
    <location>
        <begin position="682"/>
        <end position="795"/>
    </location>
</feature>
<evidence type="ECO:0000256" key="3">
    <source>
        <dbReference type="ARBA" id="ARBA00022692"/>
    </source>
</evidence>
<feature type="transmembrane region" description="Helical" evidence="7">
    <location>
        <begin position="381"/>
        <end position="405"/>
    </location>
</feature>
<dbReference type="AlphaFoldDB" id="A0A1T5L736"/>
<evidence type="ECO:0000256" key="5">
    <source>
        <dbReference type="ARBA" id="ARBA00023136"/>
    </source>
</evidence>
<feature type="transmembrane region" description="Helical" evidence="7">
    <location>
        <begin position="333"/>
        <end position="361"/>
    </location>
</feature>
<dbReference type="Pfam" id="PF12704">
    <property type="entry name" value="MacB_PCD"/>
    <property type="match status" value="2"/>
</dbReference>
<evidence type="ECO:0000256" key="6">
    <source>
        <dbReference type="SAM" id="MobiDB-lite"/>
    </source>
</evidence>
<feature type="transmembrane region" description="Helical" evidence="7">
    <location>
        <begin position="21"/>
        <end position="44"/>
    </location>
</feature>
<evidence type="ECO:0000256" key="2">
    <source>
        <dbReference type="ARBA" id="ARBA00022475"/>
    </source>
</evidence>
<evidence type="ECO:0000256" key="4">
    <source>
        <dbReference type="ARBA" id="ARBA00022989"/>
    </source>
</evidence>
<proteinExistence type="predicted"/>
<dbReference type="Pfam" id="PF02687">
    <property type="entry name" value="FtsX"/>
    <property type="match status" value="2"/>
</dbReference>
<sequence length="802" mass="89509">MLKNYFKTAFRNLLRSKGISIINLSGLTLGIACSLVLFLMVAYMSSYDIFQSKRDRIYRVVNKSVGNNGTEYQAGVPTVLPEAFRTDFPEAEEVVFISEGSSSLVTIPQKNGELKKFQEENKIAFTEPGYFKIFDRAILSGDAIKGIDEPNEAIISTQLAKKYFGKEDAIGEVLKFNDQEYRVTAMMENAPPNTDFPFNLFLSYSTIKKEREEAGWKSIWSGEQCYILLKEREQIAKIEQRLPAFSKKYLGADDPDKTEFMVQPLTEMHFDERFDTYSYSTVSRTSLTAFSIIGLILILTACINFVNLSTAEAIKRSKEVGVRKSLGSTRMQLVGQFLGETTLVTTLAMLLSLGLTQLALAFINPFMEMELALNFTSDTSLWLFIICVTVIVSLMSGLYPAFVVSGFKPAQALKNLISNKNSSGYMLRRGLVVMQFFISQLLIIGTIVIVSQMNYYQDKDLGFAKDGILIVPIPEQEQPAGIEEGGSKMRTLRDEMENIPGVEMASLANDPPSSGHVSGTNFKLQGSDESHGTQVKQIDGNYLKLFELELLTGQNVQDLDTATGFIVNEKLAHIAGFDNAADIVGKVIRVWSKEYPVVGVVKDFHTVSLHSPIEATVLFNRIRGYEHLALKVNVKQAQGVISQLKTKWEAAYPEHLFEYEFLDENIRNFYEGEQRMSILLSIFTSMAIFIGCLGLFGLATFMANQKTKEIGVRKVLGASVESIVMMFSKEYAKLILLGFMLAAPAGWFLMGKFLDEFAYKIEVGPQVFVLTFGITLLIAILTVGYKSLRAATVNPVNSLRSE</sequence>
<name>A0A1T5L736_9BACT</name>
<dbReference type="InterPro" id="IPR003838">
    <property type="entry name" value="ABC3_permease_C"/>
</dbReference>
<dbReference type="InterPro" id="IPR025857">
    <property type="entry name" value="MacB_PCD"/>
</dbReference>
<feature type="transmembrane region" description="Helical" evidence="7">
    <location>
        <begin position="766"/>
        <end position="785"/>
    </location>
</feature>
<dbReference type="STRING" id="688867.SAMN05660236_2676"/>
<gene>
    <name evidence="10" type="ORF">SAMN05660236_2676</name>
</gene>
<feature type="transmembrane region" description="Helical" evidence="7">
    <location>
        <begin position="734"/>
        <end position="754"/>
    </location>
</feature>
<feature type="transmembrane region" description="Helical" evidence="7">
    <location>
        <begin position="426"/>
        <end position="450"/>
    </location>
</feature>
<evidence type="ECO:0000256" key="7">
    <source>
        <dbReference type="SAM" id="Phobius"/>
    </source>
</evidence>
<evidence type="ECO:0000256" key="1">
    <source>
        <dbReference type="ARBA" id="ARBA00004651"/>
    </source>
</evidence>
<dbReference type="InterPro" id="IPR050250">
    <property type="entry name" value="Macrolide_Exporter_MacB"/>
</dbReference>
<feature type="compositionally biased region" description="Polar residues" evidence="6">
    <location>
        <begin position="511"/>
        <end position="524"/>
    </location>
</feature>
<reference evidence="10 11" key="1">
    <citation type="submission" date="2017-02" db="EMBL/GenBank/DDBJ databases">
        <authorList>
            <person name="Peterson S.W."/>
        </authorList>
    </citation>
    <scope>NUCLEOTIDE SEQUENCE [LARGE SCALE GENOMIC DNA]</scope>
    <source>
        <strain evidence="10 11">DSM 25262</strain>
    </source>
</reference>
<evidence type="ECO:0000313" key="10">
    <source>
        <dbReference type="EMBL" id="SKC71837.1"/>
    </source>
</evidence>
<feature type="region of interest" description="Disordered" evidence="6">
    <location>
        <begin position="507"/>
        <end position="532"/>
    </location>
</feature>
<evidence type="ECO:0000259" key="8">
    <source>
        <dbReference type="Pfam" id="PF02687"/>
    </source>
</evidence>
<evidence type="ECO:0000313" key="11">
    <source>
        <dbReference type="Proteomes" id="UP000190961"/>
    </source>
</evidence>
<dbReference type="PANTHER" id="PTHR30572">
    <property type="entry name" value="MEMBRANE COMPONENT OF TRANSPORTER-RELATED"/>
    <property type="match status" value="1"/>
</dbReference>
<keyword evidence="4 7" id="KW-1133">Transmembrane helix</keyword>
<comment type="subcellular location">
    <subcellularLocation>
        <location evidence="1">Cell membrane</location>
        <topology evidence="1">Multi-pass membrane protein</topology>
    </subcellularLocation>
</comment>
<protein>
    <submittedName>
        <fullName evidence="10">Duplicated orphan permease</fullName>
    </submittedName>
</protein>
<dbReference type="GO" id="GO:0022857">
    <property type="term" value="F:transmembrane transporter activity"/>
    <property type="evidence" value="ECO:0007669"/>
    <property type="project" value="TreeGrafter"/>
</dbReference>
<dbReference type="PROSITE" id="PS51257">
    <property type="entry name" value="PROKAR_LIPOPROTEIN"/>
    <property type="match status" value="1"/>
</dbReference>
<feature type="domain" description="MacB-like periplasmic core" evidence="9">
    <location>
        <begin position="447"/>
        <end position="604"/>
    </location>
</feature>
<keyword evidence="3 7" id="KW-0812">Transmembrane</keyword>
<evidence type="ECO:0000259" key="9">
    <source>
        <dbReference type="Pfam" id="PF12704"/>
    </source>
</evidence>
<dbReference type="PANTHER" id="PTHR30572:SF18">
    <property type="entry name" value="ABC-TYPE MACROLIDE FAMILY EXPORT SYSTEM PERMEASE COMPONENT 2"/>
    <property type="match status" value="1"/>
</dbReference>
<feature type="transmembrane region" description="Helical" evidence="7">
    <location>
        <begin position="287"/>
        <end position="308"/>
    </location>
</feature>